<proteinExistence type="predicted"/>
<evidence type="ECO:0000313" key="1">
    <source>
        <dbReference type="EMBL" id="AMO23211.1"/>
    </source>
</evidence>
<evidence type="ECO:0000313" key="2">
    <source>
        <dbReference type="Proteomes" id="UP000070433"/>
    </source>
</evidence>
<dbReference type="OrthoDB" id="8527650at2"/>
<dbReference type="AlphaFoldDB" id="A0A127JT68"/>
<dbReference type="RefSeq" id="WP_061498908.1">
    <property type="nucleotide sequence ID" value="NZ_CP010951.1"/>
</dbReference>
<dbReference type="Pfam" id="PF11390">
    <property type="entry name" value="FdsD"/>
    <property type="match status" value="1"/>
</dbReference>
<dbReference type="EMBL" id="CP010951">
    <property type="protein sequence ID" value="AMO23211.1"/>
    <property type="molecule type" value="Genomic_DNA"/>
</dbReference>
<organism evidence="1 2">
    <name type="scientific">Ramlibacter tataouinensis</name>
    <dbReference type="NCBI Taxonomy" id="94132"/>
    <lineage>
        <taxon>Bacteria</taxon>
        <taxon>Pseudomonadati</taxon>
        <taxon>Pseudomonadota</taxon>
        <taxon>Betaproteobacteria</taxon>
        <taxon>Burkholderiales</taxon>
        <taxon>Comamonadaceae</taxon>
        <taxon>Ramlibacter</taxon>
    </lineage>
</organism>
<accession>A0A127JT68</accession>
<sequence length="74" mass="8321">MNDQQLIRMANSIGDFFAAVPDADEARHDLAAHIGRFWAPRMRRGILEHIDRTGGDGLQVMVLQALLEHRGQLT</sequence>
<name>A0A127JT68_9BURK</name>
<keyword evidence="2" id="KW-1185">Reference proteome</keyword>
<reference evidence="1 2" key="1">
    <citation type="journal article" date="2014" name="Int. J. Syst. Evol. Microbiol.">
        <title>Ramlibacter solisilvae sp. nov., isolated from forest soil, and emended description of the genus Ramlibacter.</title>
        <authorList>
            <person name="Lee H.J."/>
            <person name="Lee S.H."/>
            <person name="Lee S.S."/>
            <person name="Lee J.S."/>
            <person name="Kim Y."/>
            <person name="Kim S.C."/>
            <person name="Jeon C.O."/>
        </authorList>
    </citation>
    <scope>NUCLEOTIDE SEQUENCE [LARGE SCALE GENOMIC DNA]</scope>
    <source>
        <strain evidence="1 2">5-10</strain>
    </source>
</reference>
<dbReference type="Proteomes" id="UP000070433">
    <property type="component" value="Chromosome"/>
</dbReference>
<protein>
    <submittedName>
        <fullName evidence="1">Formate dehydrogenase</fullName>
    </submittedName>
</protein>
<dbReference type="InterPro" id="IPR021074">
    <property type="entry name" value="Formate_DH_dsu"/>
</dbReference>
<gene>
    <name evidence="1" type="ORF">UC35_10290</name>
</gene>